<evidence type="ECO:0000256" key="1">
    <source>
        <dbReference type="ARBA" id="ARBA00022450"/>
    </source>
</evidence>
<accession>A0AA39XUB4</accession>
<dbReference type="SUPFAM" id="SSF56801">
    <property type="entry name" value="Acetyl-CoA synthetase-like"/>
    <property type="match status" value="1"/>
</dbReference>
<gene>
    <name evidence="3" type="ORF">DIS24_g9402</name>
</gene>
<keyword evidence="1" id="KW-0596">Phosphopantetheine</keyword>
<dbReference type="Pfam" id="PF23562">
    <property type="entry name" value="AMP-binding_C_3"/>
    <property type="match status" value="1"/>
</dbReference>
<dbReference type="AlphaFoldDB" id="A0AA39XUB4"/>
<dbReference type="PANTHER" id="PTHR43439:SF2">
    <property type="entry name" value="ENZYME, PUTATIVE (JCVI)-RELATED"/>
    <property type="match status" value="1"/>
</dbReference>
<dbReference type="PANTHER" id="PTHR43439">
    <property type="entry name" value="PHENYLACETATE-COENZYME A LIGASE"/>
    <property type="match status" value="1"/>
</dbReference>
<dbReference type="InterPro" id="IPR051414">
    <property type="entry name" value="Adenylate-forming_Reductase"/>
</dbReference>
<dbReference type="EMBL" id="JAUJDW010000083">
    <property type="protein sequence ID" value="KAK0640383.1"/>
    <property type="molecule type" value="Genomic_DNA"/>
</dbReference>
<sequence>SPDPIPHELVFPPTTDPATIRHRGNAWLFPSTTTSEWRSRDLFVPHPDPARASEGLWRFYGRVDDAVELASGAKFFPGPWEAAVRGHPRVAHCMVVGAGRSRPGVLVEPMEELVGGEEEEKGFVEEVWPVIEKANEGVAACARVERGMVRVVRPGSLVRAPKGTVIRRASGEGHREVIEGMYRGE</sequence>
<evidence type="ECO:0000313" key="3">
    <source>
        <dbReference type="EMBL" id="KAK0640383.1"/>
    </source>
</evidence>
<name>A0AA39XUB4_9PEZI</name>
<keyword evidence="4" id="KW-1185">Reference proteome</keyword>
<keyword evidence="2" id="KW-0597">Phosphoprotein</keyword>
<dbReference type="Proteomes" id="UP001175001">
    <property type="component" value="Unassembled WGS sequence"/>
</dbReference>
<feature type="non-terminal residue" evidence="3">
    <location>
        <position position="1"/>
    </location>
</feature>
<proteinExistence type="predicted"/>
<organism evidence="3 4">
    <name type="scientific">Lasiodiplodia hormozganensis</name>
    <dbReference type="NCBI Taxonomy" id="869390"/>
    <lineage>
        <taxon>Eukaryota</taxon>
        <taxon>Fungi</taxon>
        <taxon>Dikarya</taxon>
        <taxon>Ascomycota</taxon>
        <taxon>Pezizomycotina</taxon>
        <taxon>Dothideomycetes</taxon>
        <taxon>Dothideomycetes incertae sedis</taxon>
        <taxon>Botryosphaeriales</taxon>
        <taxon>Botryosphaeriaceae</taxon>
        <taxon>Lasiodiplodia</taxon>
    </lineage>
</organism>
<evidence type="ECO:0000256" key="2">
    <source>
        <dbReference type="ARBA" id="ARBA00022553"/>
    </source>
</evidence>
<evidence type="ECO:0000313" key="4">
    <source>
        <dbReference type="Proteomes" id="UP001175001"/>
    </source>
</evidence>
<protein>
    <submittedName>
        <fullName evidence="3">Uncharacterized protein</fullName>
    </submittedName>
</protein>
<reference evidence="3" key="1">
    <citation type="submission" date="2023-06" db="EMBL/GenBank/DDBJ databases">
        <title>Multi-omics analyses reveal the molecular pathogenesis toolkit of Lasiodiplodia hormozganensis, a cross-kingdom pathogen.</title>
        <authorList>
            <person name="Felix C."/>
            <person name="Meneses R."/>
            <person name="Goncalves M.F.M."/>
            <person name="Tilleman L."/>
            <person name="Duarte A.S."/>
            <person name="Jorrin-Novo J.V."/>
            <person name="Van De Peer Y."/>
            <person name="Deforce D."/>
            <person name="Van Nieuwerburgh F."/>
            <person name="Esteves A.C."/>
            <person name="Alves A."/>
        </authorList>
    </citation>
    <scope>NUCLEOTIDE SEQUENCE</scope>
    <source>
        <strain evidence="3">CBS 339.90</strain>
    </source>
</reference>
<comment type="caution">
    <text evidence="3">The sequence shown here is derived from an EMBL/GenBank/DDBJ whole genome shotgun (WGS) entry which is preliminary data.</text>
</comment>